<dbReference type="Proteomes" id="UP000261111">
    <property type="component" value="Unassembled WGS sequence"/>
</dbReference>
<dbReference type="Gene3D" id="3.90.950.20">
    <property type="entry name" value="CinA-like"/>
    <property type="match status" value="1"/>
</dbReference>
<gene>
    <name evidence="2" type="ORF">DWX41_03340</name>
</gene>
<dbReference type="InterPro" id="IPR036653">
    <property type="entry name" value="CinA-like_C"/>
</dbReference>
<dbReference type="EMBL" id="QVIA01000003">
    <property type="protein sequence ID" value="RGC34500.1"/>
    <property type="molecule type" value="Genomic_DNA"/>
</dbReference>
<dbReference type="InterPro" id="IPR008136">
    <property type="entry name" value="CinA_C"/>
</dbReference>
<reference evidence="2 3" key="1">
    <citation type="submission" date="2018-08" db="EMBL/GenBank/DDBJ databases">
        <title>A genome reference for cultivated species of the human gut microbiota.</title>
        <authorList>
            <person name="Zou Y."/>
            <person name="Xue W."/>
            <person name="Luo G."/>
        </authorList>
    </citation>
    <scope>NUCLEOTIDE SEQUENCE [LARGE SCALE GENOMIC DNA]</scope>
    <source>
        <strain evidence="2 3">AF19-21</strain>
    </source>
</reference>
<protein>
    <submittedName>
        <fullName evidence="2">CinA family protein</fullName>
    </submittedName>
</protein>
<dbReference type="GeneID" id="93333995"/>
<organism evidence="2 3">
    <name type="scientific">Hungatella hathewayi</name>
    <dbReference type="NCBI Taxonomy" id="154046"/>
    <lineage>
        <taxon>Bacteria</taxon>
        <taxon>Bacillati</taxon>
        <taxon>Bacillota</taxon>
        <taxon>Clostridia</taxon>
        <taxon>Lachnospirales</taxon>
        <taxon>Lachnospiraceae</taxon>
        <taxon>Hungatella</taxon>
    </lineage>
</organism>
<dbReference type="NCBIfam" id="TIGR00199">
    <property type="entry name" value="PncC_domain"/>
    <property type="match status" value="1"/>
</dbReference>
<proteinExistence type="predicted"/>
<accession>A0A3E2X1X5</accession>
<dbReference type="RefSeq" id="WP_025657635.1">
    <property type="nucleotide sequence ID" value="NZ_QVIA01000003.1"/>
</dbReference>
<dbReference type="Pfam" id="PF02464">
    <property type="entry name" value="CinA"/>
    <property type="match status" value="1"/>
</dbReference>
<dbReference type="SUPFAM" id="SSF142433">
    <property type="entry name" value="CinA-like"/>
    <property type="match status" value="1"/>
</dbReference>
<feature type="domain" description="CinA C-terminal" evidence="1">
    <location>
        <begin position="16"/>
        <end position="166"/>
    </location>
</feature>
<evidence type="ECO:0000259" key="1">
    <source>
        <dbReference type="Pfam" id="PF02464"/>
    </source>
</evidence>
<evidence type="ECO:0000313" key="3">
    <source>
        <dbReference type="Proteomes" id="UP000261111"/>
    </source>
</evidence>
<name>A0A3E2X1X5_9FIRM</name>
<sequence length="180" mass="18789">MYPEWVLNKIREEGRSLEECLVEKLAAEKLTITTAESCTGGLIAGTIVNVAGASDVLNEGYVTYSNEAKERLVGVSHETLEAYGAVSEQTAREMAEGAAKAAHADVALSSTGIAGPGGGTADKPVGLVYVGCCVFGKTKVMKCQFSGDRAENRADTVKEALSLALSLLQDEGSNNNSLTV</sequence>
<evidence type="ECO:0000313" key="2">
    <source>
        <dbReference type="EMBL" id="RGC34500.1"/>
    </source>
</evidence>
<dbReference type="AlphaFoldDB" id="A0A3E2X1X5"/>
<comment type="caution">
    <text evidence="2">The sequence shown here is derived from an EMBL/GenBank/DDBJ whole genome shotgun (WGS) entry which is preliminary data.</text>
</comment>